<gene>
    <name evidence="9" type="ORF">E8E12_004600</name>
</gene>
<evidence type="ECO:0000256" key="5">
    <source>
        <dbReference type="ARBA" id="ARBA00023242"/>
    </source>
</evidence>
<dbReference type="GO" id="GO:0003677">
    <property type="term" value="F:DNA binding"/>
    <property type="evidence" value="ECO:0007669"/>
    <property type="project" value="UniProtKB-KW"/>
</dbReference>
<dbReference type="SMART" id="SM00906">
    <property type="entry name" value="Fungal_trans"/>
    <property type="match status" value="1"/>
</dbReference>
<reference evidence="9" key="1">
    <citation type="submission" date="2019-04" db="EMBL/GenBank/DDBJ databases">
        <title>Sequencing of skin fungus with MAO and IRED activity.</title>
        <authorList>
            <person name="Marsaioli A.J."/>
            <person name="Bonatto J.M.C."/>
            <person name="Reis Junior O."/>
        </authorList>
    </citation>
    <scope>NUCLEOTIDE SEQUENCE</scope>
    <source>
        <strain evidence="9">28M1</strain>
    </source>
</reference>
<keyword evidence="4" id="KW-0804">Transcription</keyword>
<dbReference type="CDD" id="cd11577">
    <property type="entry name" value="GH71"/>
    <property type="match status" value="1"/>
</dbReference>
<feature type="domain" description="Xylanolytic transcriptional activator regulatory" evidence="8">
    <location>
        <begin position="663"/>
        <end position="731"/>
    </location>
</feature>
<dbReference type="OrthoDB" id="10251155at2759"/>
<accession>A0A9P4WN66</accession>
<keyword evidence="2" id="KW-0805">Transcription regulation</keyword>
<dbReference type="CDD" id="cd12148">
    <property type="entry name" value="fungal_TF_MHR"/>
    <property type="match status" value="1"/>
</dbReference>
<keyword evidence="3" id="KW-0238">DNA-binding</keyword>
<dbReference type="InterPro" id="IPR052073">
    <property type="entry name" value="Amide_Lactam_Regulators"/>
</dbReference>
<keyword evidence="1" id="KW-0862">Zinc</keyword>
<feature type="region of interest" description="Disordered" evidence="6">
    <location>
        <begin position="477"/>
        <end position="508"/>
    </location>
</feature>
<dbReference type="EMBL" id="SWKV01000046">
    <property type="protein sequence ID" value="KAF3036919.1"/>
    <property type="molecule type" value="Genomic_DNA"/>
</dbReference>
<dbReference type="Gene3D" id="3.20.20.80">
    <property type="entry name" value="Glycosidases"/>
    <property type="match status" value="1"/>
</dbReference>
<proteinExistence type="predicted"/>
<keyword evidence="5" id="KW-0539">Nucleus</keyword>
<dbReference type="PANTHER" id="PTHR47171:SF2">
    <property type="entry name" value="TRANSCRIPTION FACTOR, PUTATIVE-RELATED"/>
    <property type="match status" value="1"/>
</dbReference>
<evidence type="ECO:0000256" key="7">
    <source>
        <dbReference type="SAM" id="SignalP"/>
    </source>
</evidence>
<dbReference type="GO" id="GO:0008270">
    <property type="term" value="F:zinc ion binding"/>
    <property type="evidence" value="ECO:0007669"/>
    <property type="project" value="InterPro"/>
</dbReference>
<keyword evidence="10" id="KW-1185">Reference proteome</keyword>
<evidence type="ECO:0000313" key="9">
    <source>
        <dbReference type="EMBL" id="KAF3036919.1"/>
    </source>
</evidence>
<comment type="caution">
    <text evidence="9">The sequence shown here is derived from an EMBL/GenBank/DDBJ whole genome shotgun (WGS) entry which is preliminary data.</text>
</comment>
<feature type="chain" id="PRO_5040468041" description="Xylanolytic transcriptional activator regulatory domain-containing protein" evidence="7">
    <location>
        <begin position="21"/>
        <end position="1041"/>
    </location>
</feature>
<name>A0A9P4WN66_9PLEO</name>
<feature type="signal peptide" evidence="7">
    <location>
        <begin position="1"/>
        <end position="20"/>
    </location>
</feature>
<feature type="compositionally biased region" description="Polar residues" evidence="6">
    <location>
        <begin position="493"/>
        <end position="508"/>
    </location>
</feature>
<dbReference type="Pfam" id="PF03659">
    <property type="entry name" value="Glyco_hydro_71"/>
    <property type="match status" value="1"/>
</dbReference>
<keyword evidence="7" id="KW-0732">Signal</keyword>
<evidence type="ECO:0000256" key="2">
    <source>
        <dbReference type="ARBA" id="ARBA00023015"/>
    </source>
</evidence>
<organism evidence="9 10">
    <name type="scientific">Didymella heteroderae</name>
    <dbReference type="NCBI Taxonomy" id="1769908"/>
    <lineage>
        <taxon>Eukaryota</taxon>
        <taxon>Fungi</taxon>
        <taxon>Dikarya</taxon>
        <taxon>Ascomycota</taxon>
        <taxon>Pezizomycotina</taxon>
        <taxon>Dothideomycetes</taxon>
        <taxon>Pleosporomycetidae</taxon>
        <taxon>Pleosporales</taxon>
        <taxon>Pleosporineae</taxon>
        <taxon>Didymellaceae</taxon>
        <taxon>Didymella</taxon>
    </lineage>
</organism>
<evidence type="ECO:0000256" key="3">
    <source>
        <dbReference type="ARBA" id="ARBA00023125"/>
    </source>
</evidence>
<dbReference type="GO" id="GO:0051118">
    <property type="term" value="F:glucan endo-1,3-alpha-glucosidase activity"/>
    <property type="evidence" value="ECO:0007669"/>
    <property type="project" value="InterPro"/>
</dbReference>
<dbReference type="InterPro" id="IPR005197">
    <property type="entry name" value="Glyco_hydro_71"/>
</dbReference>
<sequence length="1041" mass="116544">MRLTSAIVAGLLAGVSSARAVEQRATAKKPVFAHYMIGEITDAHTRQDIVDAKTLGFDGFAMNFGNKPPADPSKYLTDSFTDQFAYWSNNTVDRLFKNADDLGFGLFFSFDHAAGHLKDPSDYADYLKSYITRTSYFKFNNTPVVSTFGGENVYTWSDFKKRVGDVLIIPGYYQINPSTTFTEHQNIDGVFNWNSWPQTSAGKVVVSTNDDKTFQSKAKAASKLFMMGISPIQFKHLDSSNNWYRRGQDNLEYRLGQALDLQPDMLQFQTWNDAGESHYMGNLWDEPMTTSTAIQAQVKDRDHKGYWQILPAFIQAWKRGDRTTANMVPTNGKPVQGAFWHHTLTVDANCGSDPLGKSQDIKMAAEDAVSGIVLVAKGKTNLVAVVNVGTKELGKQTLVEGYNKFKFTGLTPGKVQLEVWDGSTMIGGGYGKLEVTNSASLCNYNFQVVGSAAPLQEQDLKSEVDFGRRLSSTASLQEPPLLERQLDPPLNSPFGNIPSSMPESSYRPRNSVSYLGRLEYLRGDLPVDDDSELPNKVPHRLSTTDIEILRIQQVTELPPRAVRESLLDAFWTRCYPWTPVVERSWIDERSPGTTSLLLQHAIFLAGSRVSAPVQNYTSEDFYKKARLLFWMGAEDDPIINIASACLLQWWNPEGPERVSLDTSSFWVRVCVGLAYQVGLHREPNGKPDAGLRKRIWWSLVTRDCLINAGHGRPRAIDLKLADVSPISALDFDGAAASSDLFAAYVGISCILGDLTQSYLRKQGLQEQKKSLEDRLFRWLKTLPDHLQLCRATEGRPLKSYSFEARQLHVQYFTVLVILNRPLDPKLAPSTASLLASSFIAGIFEDFMARDELRYLGPIFTFYCLTAGMAQLSCFRYSEFVGLGEQNLNIMARALEELSRRWPTAVGSLKHLMDVREKATQRPHLGHFPDISLPATTAQFFSDFGPDLCRMWHAIYQRLPQAASFAPRELEMAGILQGLRTPNNQHLDLDISADAAVQQLLGNQLTSETALEPTLLQPQEWFGPYAMGNWLMTDWDQGGLGW</sequence>
<dbReference type="InterPro" id="IPR007219">
    <property type="entry name" value="XnlR_reg_dom"/>
</dbReference>
<dbReference type="GO" id="GO:0006351">
    <property type="term" value="P:DNA-templated transcription"/>
    <property type="evidence" value="ECO:0007669"/>
    <property type="project" value="InterPro"/>
</dbReference>
<dbReference type="AlphaFoldDB" id="A0A9P4WN66"/>
<dbReference type="PANTHER" id="PTHR47171">
    <property type="entry name" value="FARA-RELATED"/>
    <property type="match status" value="1"/>
</dbReference>
<dbReference type="Proteomes" id="UP000758155">
    <property type="component" value="Unassembled WGS sequence"/>
</dbReference>
<dbReference type="Pfam" id="PF04082">
    <property type="entry name" value="Fungal_trans"/>
    <property type="match status" value="1"/>
</dbReference>
<evidence type="ECO:0000256" key="6">
    <source>
        <dbReference type="SAM" id="MobiDB-lite"/>
    </source>
</evidence>
<evidence type="ECO:0000256" key="4">
    <source>
        <dbReference type="ARBA" id="ARBA00023163"/>
    </source>
</evidence>
<protein>
    <recommendedName>
        <fullName evidence="8">Xylanolytic transcriptional activator regulatory domain-containing protein</fullName>
    </recommendedName>
</protein>
<evidence type="ECO:0000256" key="1">
    <source>
        <dbReference type="ARBA" id="ARBA00022833"/>
    </source>
</evidence>
<evidence type="ECO:0000313" key="10">
    <source>
        <dbReference type="Proteomes" id="UP000758155"/>
    </source>
</evidence>
<evidence type="ECO:0000259" key="8">
    <source>
        <dbReference type="SMART" id="SM00906"/>
    </source>
</evidence>